<gene>
    <name evidence="2" type="ORF">QUG93_06885</name>
</gene>
<evidence type="ECO:0000313" key="3">
    <source>
        <dbReference type="Proteomes" id="UP001236404"/>
    </source>
</evidence>
<protein>
    <recommendedName>
        <fullName evidence="1">GIY-YIG catalytic domain-containing protein</fullName>
    </recommendedName>
</protein>
<evidence type="ECO:0000259" key="1">
    <source>
        <dbReference type="Pfam" id="PF20815"/>
    </source>
</evidence>
<evidence type="ECO:0000313" key="2">
    <source>
        <dbReference type="EMBL" id="MDM7891404.1"/>
    </source>
</evidence>
<name>A0ABT7TRD3_9MICO</name>
<keyword evidence="3" id="KW-1185">Reference proteome</keyword>
<dbReference type="RefSeq" id="WP_289473185.1">
    <property type="nucleotide sequence ID" value="NZ_JAUCMN010000004.1"/>
</dbReference>
<accession>A0ABT7TRD3</accession>
<dbReference type="Pfam" id="PF20815">
    <property type="entry name" value="GIY_YIG_2"/>
    <property type="match status" value="1"/>
</dbReference>
<reference evidence="2 3" key="1">
    <citation type="submission" date="2023-06" db="EMBL/GenBank/DDBJ databases">
        <authorList>
            <person name="Feng G."/>
            <person name="Li J."/>
            <person name="Zhu H."/>
        </authorList>
    </citation>
    <scope>NUCLEOTIDE SEQUENCE [LARGE SCALE GENOMIC DNA]</scope>
    <source>
        <strain evidence="2 3">RHCKG28</strain>
    </source>
</reference>
<organism evidence="2 3">
    <name type="scientific">Curtobacterium caseinilyticum</name>
    <dbReference type="NCBI Taxonomy" id="3055137"/>
    <lineage>
        <taxon>Bacteria</taxon>
        <taxon>Bacillati</taxon>
        <taxon>Actinomycetota</taxon>
        <taxon>Actinomycetes</taxon>
        <taxon>Micrococcales</taxon>
        <taxon>Microbacteriaceae</taxon>
        <taxon>Curtobacterium</taxon>
    </lineage>
</organism>
<feature type="domain" description="GIY-YIG catalytic" evidence="1">
    <location>
        <begin position="29"/>
        <end position="113"/>
    </location>
</feature>
<dbReference type="Proteomes" id="UP001236404">
    <property type="component" value="Unassembled WGS sequence"/>
</dbReference>
<dbReference type="InterPro" id="IPR049311">
    <property type="entry name" value="GIY_YIG_cat"/>
</dbReference>
<sequence length="115" mass="12511">MPNAAGLYAIWADGAVTEQLGIGSHGRAAPIYIGKAERSLRDRDLRAHFGLDDVKVRSGSSTLRRSLSALLADELALRPVPRGKTAGDASKGFSLHPEDERRLSAWMQDRLELTT</sequence>
<dbReference type="EMBL" id="JAUCMN010000004">
    <property type="protein sequence ID" value="MDM7891404.1"/>
    <property type="molecule type" value="Genomic_DNA"/>
</dbReference>
<comment type="caution">
    <text evidence="2">The sequence shown here is derived from an EMBL/GenBank/DDBJ whole genome shotgun (WGS) entry which is preliminary data.</text>
</comment>
<proteinExistence type="predicted"/>